<comment type="caution">
    <text evidence="1">The sequence shown here is derived from an EMBL/GenBank/DDBJ whole genome shotgun (WGS) entry which is preliminary data.</text>
</comment>
<dbReference type="AlphaFoldDB" id="A0A432MH65"/>
<reference evidence="1 2" key="2">
    <citation type="submission" date="2019-01" db="EMBL/GenBank/DDBJ databases">
        <title>Tautonia sociabilis, a novel thermotolerant planctomycete of Isosphaeraceae family, isolated from a 4000 m deep subterranean habitat.</title>
        <authorList>
            <person name="Kovaleva O.L."/>
            <person name="Elcheninov A.G."/>
            <person name="Van Heerden E."/>
            <person name="Toshchakov S.V."/>
            <person name="Novikov A."/>
            <person name="Bonch-Osmolovskaya E.A."/>
            <person name="Kublanov I.V."/>
        </authorList>
    </citation>
    <scope>NUCLEOTIDE SEQUENCE [LARGE SCALE GENOMIC DNA]</scope>
    <source>
        <strain evidence="1 2">GM2012</strain>
    </source>
</reference>
<evidence type="ECO:0000313" key="1">
    <source>
        <dbReference type="EMBL" id="RUL86121.1"/>
    </source>
</evidence>
<organism evidence="1 2">
    <name type="scientific">Tautonia sociabilis</name>
    <dbReference type="NCBI Taxonomy" id="2080755"/>
    <lineage>
        <taxon>Bacteria</taxon>
        <taxon>Pseudomonadati</taxon>
        <taxon>Planctomycetota</taxon>
        <taxon>Planctomycetia</taxon>
        <taxon>Isosphaerales</taxon>
        <taxon>Isosphaeraceae</taxon>
        <taxon>Tautonia</taxon>
    </lineage>
</organism>
<sequence length="157" mass="18250">MGFLDLLHGARGRASTLDERSRANLLRAWGLDESDLEERTPEDAGEKNPLDYDRSQWGRKLRHILDGLPDSESRWEHLIQEGRAKRFDEDWMRGLMRDEFAMMVRRAVADRVFTDRERQKLDRARTLIGLDEDEARAISSSVVREAESFFGEQVEGT</sequence>
<proteinExistence type="predicted"/>
<name>A0A432MH65_9BACT</name>
<evidence type="ECO:0000313" key="2">
    <source>
        <dbReference type="Proteomes" id="UP000280296"/>
    </source>
</evidence>
<dbReference type="RefSeq" id="WP_126726668.1">
    <property type="nucleotide sequence ID" value="NZ_RYZH01000034.1"/>
</dbReference>
<protein>
    <submittedName>
        <fullName evidence="1">Uncharacterized protein</fullName>
    </submittedName>
</protein>
<dbReference type="OrthoDB" id="272419at2"/>
<dbReference type="Proteomes" id="UP000280296">
    <property type="component" value="Unassembled WGS sequence"/>
</dbReference>
<accession>A0A432MH65</accession>
<dbReference type="EMBL" id="RYZH01000034">
    <property type="protein sequence ID" value="RUL86121.1"/>
    <property type="molecule type" value="Genomic_DNA"/>
</dbReference>
<gene>
    <name evidence="1" type="ORF">TsocGM_17045</name>
</gene>
<keyword evidence="2" id="KW-1185">Reference proteome</keyword>
<reference evidence="1 2" key="1">
    <citation type="submission" date="2018-12" db="EMBL/GenBank/DDBJ databases">
        <authorList>
            <person name="Toschakov S.V."/>
        </authorList>
    </citation>
    <scope>NUCLEOTIDE SEQUENCE [LARGE SCALE GENOMIC DNA]</scope>
    <source>
        <strain evidence="1 2">GM2012</strain>
    </source>
</reference>